<dbReference type="InterPro" id="IPR036047">
    <property type="entry name" value="F-box-like_dom_sf"/>
</dbReference>
<dbReference type="AlphaFoldDB" id="A0ABC8YJI4"/>
<evidence type="ECO:0000313" key="3">
    <source>
        <dbReference type="Proteomes" id="UP001497457"/>
    </source>
</evidence>
<dbReference type="Pfam" id="PF24523">
    <property type="entry name" value="DUF7595"/>
    <property type="match status" value="1"/>
</dbReference>
<organism evidence="2 3">
    <name type="scientific">Urochloa decumbens</name>
    <dbReference type="NCBI Taxonomy" id="240449"/>
    <lineage>
        <taxon>Eukaryota</taxon>
        <taxon>Viridiplantae</taxon>
        <taxon>Streptophyta</taxon>
        <taxon>Embryophyta</taxon>
        <taxon>Tracheophyta</taxon>
        <taxon>Spermatophyta</taxon>
        <taxon>Magnoliopsida</taxon>
        <taxon>Liliopsida</taxon>
        <taxon>Poales</taxon>
        <taxon>Poaceae</taxon>
        <taxon>PACMAD clade</taxon>
        <taxon>Panicoideae</taxon>
        <taxon>Panicodae</taxon>
        <taxon>Paniceae</taxon>
        <taxon>Melinidinae</taxon>
        <taxon>Urochloa</taxon>
    </lineage>
</organism>
<feature type="domain" description="F-box" evidence="1">
    <location>
        <begin position="18"/>
        <end position="58"/>
    </location>
</feature>
<dbReference type="Proteomes" id="UP001497457">
    <property type="component" value="Chromosome 16b"/>
</dbReference>
<dbReference type="PANTHER" id="PTHR35828">
    <property type="entry name" value="OS08G0203800 PROTEIN-RELATED"/>
    <property type="match status" value="1"/>
</dbReference>
<dbReference type="InterPro" id="IPR056016">
    <property type="entry name" value="DUF7595"/>
</dbReference>
<evidence type="ECO:0000313" key="2">
    <source>
        <dbReference type="EMBL" id="CAL4945307.1"/>
    </source>
</evidence>
<reference evidence="2 3" key="2">
    <citation type="submission" date="2024-10" db="EMBL/GenBank/DDBJ databases">
        <authorList>
            <person name="Ryan C."/>
        </authorList>
    </citation>
    <scope>NUCLEOTIDE SEQUENCE [LARGE SCALE GENOMIC DNA]</scope>
</reference>
<dbReference type="EMBL" id="OZ075126">
    <property type="protein sequence ID" value="CAL4945307.1"/>
    <property type="molecule type" value="Genomic_DNA"/>
</dbReference>
<accession>A0ABC8YJI4</accession>
<reference evidence="3" key="1">
    <citation type="submission" date="2024-06" db="EMBL/GenBank/DDBJ databases">
        <authorList>
            <person name="Ryan C."/>
        </authorList>
    </citation>
    <scope>NUCLEOTIDE SEQUENCE [LARGE SCALE GENOMIC DNA]</scope>
</reference>
<proteinExistence type="predicted"/>
<evidence type="ECO:0000259" key="1">
    <source>
        <dbReference type="SMART" id="SM00256"/>
    </source>
</evidence>
<dbReference type="InterPro" id="IPR001810">
    <property type="entry name" value="F-box_dom"/>
</dbReference>
<gene>
    <name evidence="2" type="ORF">URODEC1_LOCUS35378</name>
</gene>
<dbReference type="SMART" id="SM00256">
    <property type="entry name" value="FBOX"/>
    <property type="match status" value="1"/>
</dbReference>
<keyword evidence="3" id="KW-1185">Reference proteome</keyword>
<dbReference type="PANTHER" id="PTHR35828:SF22">
    <property type="entry name" value="OS10G0103633 PROTEIN"/>
    <property type="match status" value="1"/>
</dbReference>
<dbReference type="SUPFAM" id="SSF81383">
    <property type="entry name" value="F-box domain"/>
    <property type="match status" value="1"/>
</dbReference>
<dbReference type="Pfam" id="PF00646">
    <property type="entry name" value="F-box"/>
    <property type="match status" value="1"/>
</dbReference>
<name>A0ABC8YJI4_9POAL</name>
<protein>
    <recommendedName>
        <fullName evidence="1">F-box domain-containing protein</fullName>
    </recommendedName>
</protein>
<sequence>MPPRKRHRTCAPAPSPELPANLVLEILTRSDAATIFRCAATCKPLRRAILSPDFIRRVTQGPDDAAVPSRVLGVLGESEASFSLVHPITVASLTFADHHLAPFMSLSAAGLLEEYAPLASRRGLVVLGRRETNRRRRPSDLCVYDPMTNDRTFFSAPPDIGHGIHTRYVLVTAADGIGGFMLLAADMSRNLDCSLRIRVQTVYDDDDAVVLGGVVHWLMHAGAGFLERDAGASEYILTYDVNTATVGSIDLPYGYQHASLEGSGSSSQLASSPDGKLSLIVVDHQTTVSIWVLSSGGGSCWARHWEVDMVAEWDFFHSWGARALQSASFGDQRSGVVFLRIGGAQGRLCGVDMEDKTTFLKFFEEKTGIPCEVDLAYRLSSMKVYY</sequence>